<name>A0A0P7P203_ECOLX</name>
<organism evidence="1 2">
    <name type="scientific">Escherichia coli</name>
    <dbReference type="NCBI Taxonomy" id="562"/>
    <lineage>
        <taxon>Bacteria</taxon>
        <taxon>Pseudomonadati</taxon>
        <taxon>Pseudomonadota</taxon>
        <taxon>Gammaproteobacteria</taxon>
        <taxon>Enterobacterales</taxon>
        <taxon>Enterobacteriaceae</taxon>
        <taxon>Escherichia</taxon>
    </lineage>
</organism>
<proteinExistence type="predicted"/>
<sequence>MRKSYIVIQQYWWCNEKGHGVEYTTDGVDFDKRDKAIKHGLKTQGSDDFNIGVIEGGKLVSFDWMNEPVGESAETLAEIAEAIGYEGTAQ</sequence>
<evidence type="ECO:0000313" key="1">
    <source>
        <dbReference type="EMBL" id="KPO09339.1"/>
    </source>
</evidence>
<dbReference type="EMBL" id="LDYI01000118">
    <property type="protein sequence ID" value="KPO09339.1"/>
    <property type="molecule type" value="Genomic_DNA"/>
</dbReference>
<evidence type="ECO:0000313" key="2">
    <source>
        <dbReference type="Proteomes" id="UP000050556"/>
    </source>
</evidence>
<dbReference type="Proteomes" id="UP000050556">
    <property type="component" value="Unassembled WGS sequence"/>
</dbReference>
<protein>
    <submittedName>
        <fullName evidence="1">Antitoxin</fullName>
    </submittedName>
</protein>
<reference evidence="1 2" key="1">
    <citation type="journal article" date="2015" name="Front. Microbiol.">
        <title>Genetic determinants of heat resistance in Escherichia coli.</title>
        <authorList>
            <person name="Mercer R.G."/>
            <person name="Zheng J."/>
            <person name="Garcia-Hernandez R."/>
            <person name="Ruan L."/>
            <person name="Ganzle M.G."/>
            <person name="McMullen L.M."/>
        </authorList>
    </citation>
    <scope>NUCLEOTIDE SEQUENCE [LARGE SCALE GENOMIC DNA]</scope>
    <source>
        <strain evidence="1 2">AW1.3</strain>
    </source>
</reference>
<accession>A0A0P7P203</accession>
<comment type="caution">
    <text evidence="1">The sequence shown here is derived from an EMBL/GenBank/DDBJ whole genome shotgun (WGS) entry which is preliminary data.</text>
</comment>
<dbReference type="RefSeq" id="WP_001232433.1">
    <property type="nucleotide sequence ID" value="NZ_CAJSJE010000005.1"/>
</dbReference>
<dbReference type="AlphaFoldDB" id="A0A0P7P203"/>
<gene>
    <name evidence="1" type="ORF">ACU57_17440</name>
</gene>
<dbReference type="PATRIC" id="fig|562.7813.peg.2005"/>